<dbReference type="VEuPathDB" id="FungiDB:CC1G_11637"/>
<dbReference type="OMA" id="RSCANIV"/>
<dbReference type="eggNOG" id="ENOG502RCBF">
    <property type="taxonomic scope" value="Eukaryota"/>
</dbReference>
<proteinExistence type="predicted"/>
<feature type="transmembrane region" description="Helical" evidence="1">
    <location>
        <begin position="83"/>
        <end position="103"/>
    </location>
</feature>
<reference evidence="2 3" key="1">
    <citation type="journal article" date="2010" name="Proc. Natl. Acad. Sci. U.S.A.">
        <title>Insights into evolution of multicellular fungi from the assembled chromosomes of the mushroom Coprinopsis cinerea (Coprinus cinereus).</title>
        <authorList>
            <person name="Stajich J.E."/>
            <person name="Wilke S.K."/>
            <person name="Ahren D."/>
            <person name="Au C.H."/>
            <person name="Birren B.W."/>
            <person name="Borodovsky M."/>
            <person name="Burns C."/>
            <person name="Canback B."/>
            <person name="Casselton L.A."/>
            <person name="Cheng C.K."/>
            <person name="Deng J."/>
            <person name="Dietrich F.S."/>
            <person name="Fargo D.C."/>
            <person name="Farman M.L."/>
            <person name="Gathman A.C."/>
            <person name="Goldberg J."/>
            <person name="Guigo R."/>
            <person name="Hoegger P.J."/>
            <person name="Hooker J.B."/>
            <person name="Huggins A."/>
            <person name="James T.Y."/>
            <person name="Kamada T."/>
            <person name="Kilaru S."/>
            <person name="Kodira C."/>
            <person name="Kues U."/>
            <person name="Kupfer D."/>
            <person name="Kwan H.S."/>
            <person name="Lomsadze A."/>
            <person name="Li W."/>
            <person name="Lilly W.W."/>
            <person name="Ma L.J."/>
            <person name="Mackey A.J."/>
            <person name="Manning G."/>
            <person name="Martin F."/>
            <person name="Muraguchi H."/>
            <person name="Natvig D.O."/>
            <person name="Palmerini H."/>
            <person name="Ramesh M.A."/>
            <person name="Rehmeyer C.J."/>
            <person name="Roe B.A."/>
            <person name="Shenoy N."/>
            <person name="Stanke M."/>
            <person name="Ter-Hovhannisyan V."/>
            <person name="Tunlid A."/>
            <person name="Velagapudi R."/>
            <person name="Vision T.J."/>
            <person name="Zeng Q."/>
            <person name="Zolan M.E."/>
            <person name="Pukkila P.J."/>
        </authorList>
    </citation>
    <scope>NUCLEOTIDE SEQUENCE [LARGE SCALE GENOMIC DNA]</scope>
    <source>
        <strain evidence="3">Okayama-7 / 130 / ATCC MYA-4618 / FGSC 9003</strain>
    </source>
</reference>
<dbReference type="InParanoid" id="A8P476"/>
<dbReference type="Proteomes" id="UP000001861">
    <property type="component" value="Unassembled WGS sequence"/>
</dbReference>
<dbReference type="HOGENOM" id="CLU_080790_0_0_1"/>
<keyword evidence="1" id="KW-1133">Transmembrane helix</keyword>
<feature type="transmembrane region" description="Helical" evidence="1">
    <location>
        <begin position="123"/>
        <end position="143"/>
    </location>
</feature>
<evidence type="ECO:0000313" key="2">
    <source>
        <dbReference type="EMBL" id="EAU83111.2"/>
    </source>
</evidence>
<protein>
    <recommendedName>
        <fullName evidence="4">MARVEL domain-containing protein</fullName>
    </recommendedName>
</protein>
<dbReference type="GeneID" id="6015287"/>
<name>A8P476_COPC7</name>
<feature type="transmembrane region" description="Helical" evidence="1">
    <location>
        <begin position="36"/>
        <end position="62"/>
    </location>
</feature>
<dbReference type="RefSeq" id="XP_001838694.2">
    <property type="nucleotide sequence ID" value="XM_001838642.2"/>
</dbReference>
<sequence length="277" mass="30569">MAPILDLSLLRRANQTPSTLTPGDEGLSTKYLSSTITSLTACITLMVGLLYLVILSCVYKYAYAHPKALNKVSGVWLQRYGPFAYVFLVVASLCEVAMTSWLLFQYRFHHNYPNTEVLIGIRFLLFSSCWTSLTAAAYSILFVHPTWSKHPGVSVGAQSIWLLVTWILWIVGAGLTNAAVPKLLMDLTTCGEVVYCGQIRAVFGAFVPAILCCSRVDSVWTWTSPSLAMAVIQSLALTAGMSAILWLAWQSARDAWDATKRPFSVMSRASQLFSTPY</sequence>
<accession>A8P476</accession>
<feature type="transmembrane region" description="Helical" evidence="1">
    <location>
        <begin position="227"/>
        <end position="249"/>
    </location>
</feature>
<comment type="caution">
    <text evidence="2">The sequence shown here is derived from an EMBL/GenBank/DDBJ whole genome shotgun (WGS) entry which is preliminary data.</text>
</comment>
<evidence type="ECO:0008006" key="4">
    <source>
        <dbReference type="Google" id="ProtNLM"/>
    </source>
</evidence>
<gene>
    <name evidence="2" type="ORF">CC1G_11637</name>
</gene>
<dbReference type="EMBL" id="AACS02000004">
    <property type="protein sequence ID" value="EAU83111.2"/>
    <property type="molecule type" value="Genomic_DNA"/>
</dbReference>
<dbReference type="KEGG" id="cci:CC1G_11637"/>
<feature type="transmembrane region" description="Helical" evidence="1">
    <location>
        <begin position="155"/>
        <end position="175"/>
    </location>
</feature>
<keyword evidence="3" id="KW-1185">Reference proteome</keyword>
<evidence type="ECO:0000256" key="1">
    <source>
        <dbReference type="SAM" id="Phobius"/>
    </source>
</evidence>
<evidence type="ECO:0000313" key="3">
    <source>
        <dbReference type="Proteomes" id="UP000001861"/>
    </source>
</evidence>
<organism evidence="2 3">
    <name type="scientific">Coprinopsis cinerea (strain Okayama-7 / 130 / ATCC MYA-4618 / FGSC 9003)</name>
    <name type="common">Inky cap fungus</name>
    <name type="synonym">Hormographiella aspergillata</name>
    <dbReference type="NCBI Taxonomy" id="240176"/>
    <lineage>
        <taxon>Eukaryota</taxon>
        <taxon>Fungi</taxon>
        <taxon>Dikarya</taxon>
        <taxon>Basidiomycota</taxon>
        <taxon>Agaricomycotina</taxon>
        <taxon>Agaricomycetes</taxon>
        <taxon>Agaricomycetidae</taxon>
        <taxon>Agaricales</taxon>
        <taxon>Agaricineae</taxon>
        <taxon>Psathyrellaceae</taxon>
        <taxon>Coprinopsis</taxon>
    </lineage>
</organism>
<keyword evidence="1" id="KW-0472">Membrane</keyword>
<keyword evidence="1" id="KW-0812">Transmembrane</keyword>
<dbReference type="AlphaFoldDB" id="A8P476"/>
<dbReference type="OrthoDB" id="2628419at2759"/>